<proteinExistence type="predicted"/>
<feature type="transmembrane region" description="Helical" evidence="6">
    <location>
        <begin position="6"/>
        <end position="30"/>
    </location>
</feature>
<organism evidence="7 8">
    <name type="scientific">Gordonia oryzae</name>
    <dbReference type="NCBI Taxonomy" id="2487349"/>
    <lineage>
        <taxon>Bacteria</taxon>
        <taxon>Bacillati</taxon>
        <taxon>Actinomycetota</taxon>
        <taxon>Actinomycetes</taxon>
        <taxon>Mycobacteriales</taxon>
        <taxon>Gordoniaceae</taxon>
        <taxon>Gordonia</taxon>
    </lineage>
</organism>
<evidence type="ECO:0000256" key="2">
    <source>
        <dbReference type="ARBA" id="ARBA00022475"/>
    </source>
</evidence>
<feature type="transmembrane region" description="Helical" evidence="6">
    <location>
        <begin position="73"/>
        <end position="94"/>
    </location>
</feature>
<name>A0A3N4GN72_9ACTN</name>
<dbReference type="EMBL" id="RKMH01000005">
    <property type="protein sequence ID" value="RPA63605.1"/>
    <property type="molecule type" value="Genomic_DNA"/>
</dbReference>
<dbReference type="RefSeq" id="WP_123928219.1">
    <property type="nucleotide sequence ID" value="NZ_JBPSDP010000001.1"/>
</dbReference>
<feature type="transmembrane region" description="Helical" evidence="6">
    <location>
        <begin position="42"/>
        <end position="67"/>
    </location>
</feature>
<evidence type="ECO:0000256" key="6">
    <source>
        <dbReference type="SAM" id="Phobius"/>
    </source>
</evidence>
<dbReference type="GO" id="GO:0006865">
    <property type="term" value="P:amino acid transport"/>
    <property type="evidence" value="ECO:0007669"/>
    <property type="project" value="InterPro"/>
</dbReference>
<evidence type="ECO:0008006" key="9">
    <source>
        <dbReference type="Google" id="ProtNLM"/>
    </source>
</evidence>
<keyword evidence="3 6" id="KW-0812">Transmembrane</keyword>
<evidence type="ECO:0000256" key="1">
    <source>
        <dbReference type="ARBA" id="ARBA00004651"/>
    </source>
</evidence>
<feature type="transmembrane region" description="Helical" evidence="6">
    <location>
        <begin position="184"/>
        <end position="205"/>
    </location>
</feature>
<dbReference type="AlphaFoldDB" id="A0A3N4GN72"/>
<evidence type="ECO:0000256" key="4">
    <source>
        <dbReference type="ARBA" id="ARBA00022989"/>
    </source>
</evidence>
<dbReference type="OrthoDB" id="4774807at2"/>
<dbReference type="Proteomes" id="UP000267536">
    <property type="component" value="Unassembled WGS sequence"/>
</dbReference>
<keyword evidence="5 6" id="KW-0472">Membrane</keyword>
<comment type="caution">
    <text evidence="7">The sequence shown here is derived from an EMBL/GenBank/DDBJ whole genome shotgun (WGS) entry which is preliminary data.</text>
</comment>
<reference evidence="7 8" key="1">
    <citation type="submission" date="2018-11" db="EMBL/GenBank/DDBJ databases">
        <title>Draft genome sequence of Gordonia sp. RS15-1S isolated from rice stems.</title>
        <authorList>
            <person name="Muangham S."/>
        </authorList>
    </citation>
    <scope>NUCLEOTIDE SEQUENCE [LARGE SCALE GENOMIC DNA]</scope>
    <source>
        <strain evidence="7 8">RS15-1S</strain>
    </source>
</reference>
<sequence length="207" mass="20925">MSEVASAMGMGLLAGLGVAMPLGAIGILLIHEGVSAGIRHGLPAAVGVASVDGLYALASVVVGNIVAPEVRRLGALPEVLGGVVLIVIAVVGIRRRSPTATTALPNRRIRTGRRFLVFFGLTAINPATFVYFSAVAVSIGPLPHVARIAFVVGVIAASLSWQSGLVTVGALLGSRVGSRLRRGLTIMGYVVVGVLGAVLAVAGMAHP</sequence>
<protein>
    <recommendedName>
        <fullName evidence="9">Lysine transporter LysE</fullName>
    </recommendedName>
</protein>
<keyword evidence="2" id="KW-1003">Cell membrane</keyword>
<evidence type="ECO:0000313" key="7">
    <source>
        <dbReference type="EMBL" id="RPA63605.1"/>
    </source>
</evidence>
<feature type="transmembrane region" description="Helical" evidence="6">
    <location>
        <begin position="145"/>
        <end position="172"/>
    </location>
</feature>
<evidence type="ECO:0000256" key="3">
    <source>
        <dbReference type="ARBA" id="ARBA00022692"/>
    </source>
</evidence>
<dbReference type="Pfam" id="PF01810">
    <property type="entry name" value="LysE"/>
    <property type="match status" value="1"/>
</dbReference>
<keyword evidence="8" id="KW-1185">Reference proteome</keyword>
<accession>A0A3N4GN72</accession>
<dbReference type="GO" id="GO:0005886">
    <property type="term" value="C:plasma membrane"/>
    <property type="evidence" value="ECO:0007669"/>
    <property type="project" value="UniProtKB-SubCell"/>
</dbReference>
<dbReference type="InterPro" id="IPR001123">
    <property type="entry name" value="LeuE-type"/>
</dbReference>
<feature type="transmembrane region" description="Helical" evidence="6">
    <location>
        <begin position="115"/>
        <end position="139"/>
    </location>
</feature>
<gene>
    <name evidence="7" type="ORF">EF294_08740</name>
</gene>
<evidence type="ECO:0000313" key="8">
    <source>
        <dbReference type="Proteomes" id="UP000267536"/>
    </source>
</evidence>
<comment type="subcellular location">
    <subcellularLocation>
        <location evidence="1">Cell membrane</location>
        <topology evidence="1">Multi-pass membrane protein</topology>
    </subcellularLocation>
</comment>
<keyword evidence="4 6" id="KW-1133">Transmembrane helix</keyword>
<evidence type="ECO:0000256" key="5">
    <source>
        <dbReference type="ARBA" id="ARBA00023136"/>
    </source>
</evidence>